<feature type="region of interest" description="Disordered" evidence="1">
    <location>
        <begin position="239"/>
        <end position="270"/>
    </location>
</feature>
<sequence length="270" mass="27196">MRIISGVVALLALTACAPSIPDSAAGVGFSDYQSYERSRAARDSELRTGQAPAAAGFPAGAGASGGASGGAATSGRTQVISSEELSAAGLPVGSATATVTPPPAGTGTGSGAGTTGGSTGGALPPLGAGVGIGAEVDLNNPGISDEQDFKAVAARESIESDRARLEAQREAYRVIQPTAVPTRPGDTGPNVVQYALSTSNQRGQKVYSRFGFKSQEKYARACAAYASPDLAQTAFLREGGPDRDRLGVDPDGDGFACSWDPAPYRQAARN</sequence>
<organism evidence="3 4">
    <name type="scientific">Mesobaculum littorinae</name>
    <dbReference type="NCBI Taxonomy" id="2486419"/>
    <lineage>
        <taxon>Bacteria</taxon>
        <taxon>Pseudomonadati</taxon>
        <taxon>Pseudomonadota</taxon>
        <taxon>Alphaproteobacteria</taxon>
        <taxon>Rhodobacterales</taxon>
        <taxon>Roseobacteraceae</taxon>
        <taxon>Mesobaculum</taxon>
    </lineage>
</organism>
<dbReference type="PROSITE" id="PS51257">
    <property type="entry name" value="PROKAR_LIPOPROTEIN"/>
    <property type="match status" value="1"/>
</dbReference>
<evidence type="ECO:0000313" key="3">
    <source>
        <dbReference type="EMBL" id="RVV96917.1"/>
    </source>
</evidence>
<evidence type="ECO:0008006" key="5">
    <source>
        <dbReference type="Google" id="ProtNLM"/>
    </source>
</evidence>
<dbReference type="RefSeq" id="WP_127907711.1">
    <property type="nucleotide sequence ID" value="NZ_RQXX01000007.1"/>
</dbReference>
<dbReference type="OrthoDB" id="7951357at2"/>
<feature type="signal peptide" evidence="2">
    <location>
        <begin position="1"/>
        <end position="24"/>
    </location>
</feature>
<proteinExistence type="predicted"/>
<accession>A0A438AE21</accession>
<name>A0A438AE21_9RHOB</name>
<dbReference type="Proteomes" id="UP000285908">
    <property type="component" value="Unassembled WGS sequence"/>
</dbReference>
<keyword evidence="2" id="KW-0732">Signal</keyword>
<feature type="region of interest" description="Disordered" evidence="1">
    <location>
        <begin position="40"/>
        <end position="77"/>
    </location>
</feature>
<evidence type="ECO:0000313" key="4">
    <source>
        <dbReference type="Proteomes" id="UP000285908"/>
    </source>
</evidence>
<feature type="compositionally biased region" description="Gly residues" evidence="1">
    <location>
        <begin position="106"/>
        <end position="120"/>
    </location>
</feature>
<evidence type="ECO:0000256" key="2">
    <source>
        <dbReference type="SAM" id="SignalP"/>
    </source>
</evidence>
<evidence type="ECO:0000256" key="1">
    <source>
        <dbReference type="SAM" id="MobiDB-lite"/>
    </source>
</evidence>
<feature type="chain" id="PRO_5019473295" description="Excalibur calcium-binding domain-containing protein" evidence="2">
    <location>
        <begin position="25"/>
        <end position="270"/>
    </location>
</feature>
<reference evidence="3 4" key="1">
    <citation type="submission" date="2018-11" db="EMBL/GenBank/DDBJ databases">
        <title>Mesobaculum littorinae gen. nov., sp. nov., isolated from Littorina scabra that represents a novel genus of the order Rhodobacteraceae.</title>
        <authorList>
            <person name="Li F."/>
        </authorList>
    </citation>
    <scope>NUCLEOTIDE SEQUENCE [LARGE SCALE GENOMIC DNA]</scope>
    <source>
        <strain evidence="3 4">M0103</strain>
    </source>
</reference>
<dbReference type="EMBL" id="RQXX01000007">
    <property type="protein sequence ID" value="RVV96917.1"/>
    <property type="molecule type" value="Genomic_DNA"/>
</dbReference>
<feature type="region of interest" description="Disordered" evidence="1">
    <location>
        <begin position="93"/>
        <end position="124"/>
    </location>
</feature>
<gene>
    <name evidence="3" type="ORF">EKE94_16385</name>
</gene>
<feature type="compositionally biased region" description="Basic and acidic residues" evidence="1">
    <location>
        <begin position="239"/>
        <end position="248"/>
    </location>
</feature>
<dbReference type="AlphaFoldDB" id="A0A438AE21"/>
<keyword evidence="4" id="KW-1185">Reference proteome</keyword>
<comment type="caution">
    <text evidence="3">The sequence shown here is derived from an EMBL/GenBank/DDBJ whole genome shotgun (WGS) entry which is preliminary data.</text>
</comment>
<feature type="compositionally biased region" description="Low complexity" evidence="1">
    <location>
        <begin position="49"/>
        <end position="61"/>
    </location>
</feature>
<protein>
    <recommendedName>
        <fullName evidence="5">Excalibur calcium-binding domain-containing protein</fullName>
    </recommendedName>
</protein>